<dbReference type="PANTHER" id="PTHR10177">
    <property type="entry name" value="CYCLINS"/>
    <property type="match status" value="1"/>
</dbReference>
<evidence type="ECO:0000259" key="6">
    <source>
        <dbReference type="SMART" id="SM00385"/>
    </source>
</evidence>
<keyword evidence="3" id="KW-0131">Cell cycle</keyword>
<dbReference type="InterPro" id="IPR048258">
    <property type="entry name" value="Cyclins_cyclin-box"/>
</dbReference>
<dbReference type="Gene3D" id="1.10.472.10">
    <property type="entry name" value="Cyclin-like"/>
    <property type="match status" value="2"/>
</dbReference>
<dbReference type="FunFam" id="1.10.472.10:FF:000096">
    <property type="entry name" value="G1/S-specific cyclin-D3 isoform X2"/>
    <property type="match status" value="1"/>
</dbReference>
<feature type="domain" description="Cyclin C-terminal" evidence="7">
    <location>
        <begin position="176"/>
        <end position="310"/>
    </location>
</feature>
<dbReference type="InterPro" id="IPR036915">
    <property type="entry name" value="Cyclin-like_sf"/>
</dbReference>
<dbReference type="SMART" id="SM01332">
    <property type="entry name" value="Cyclin_C"/>
    <property type="match status" value="1"/>
</dbReference>
<organism evidence="8">
    <name type="scientific">Hirondellea gigas</name>
    <dbReference type="NCBI Taxonomy" id="1518452"/>
    <lineage>
        <taxon>Eukaryota</taxon>
        <taxon>Metazoa</taxon>
        <taxon>Ecdysozoa</taxon>
        <taxon>Arthropoda</taxon>
        <taxon>Crustacea</taxon>
        <taxon>Multicrustacea</taxon>
        <taxon>Malacostraca</taxon>
        <taxon>Eumalacostraca</taxon>
        <taxon>Peracarida</taxon>
        <taxon>Amphipoda</taxon>
        <taxon>Amphilochidea</taxon>
        <taxon>Lysianassida</taxon>
        <taxon>Lysianassidira</taxon>
        <taxon>Lysianassoidea</taxon>
        <taxon>Lysianassidae</taxon>
        <taxon>Hirondellea</taxon>
    </lineage>
</organism>
<evidence type="ECO:0000256" key="4">
    <source>
        <dbReference type="RuleBase" id="RU000383"/>
    </source>
</evidence>
<dbReference type="InterPro" id="IPR006671">
    <property type="entry name" value="Cyclin_N"/>
</dbReference>
<accession>A0A2P2IA77</accession>
<keyword evidence="1" id="KW-0132">Cell division</keyword>
<evidence type="ECO:0000259" key="7">
    <source>
        <dbReference type="SMART" id="SM01332"/>
    </source>
</evidence>
<evidence type="ECO:0000313" key="8">
    <source>
        <dbReference type="EMBL" id="LAB70929.1"/>
    </source>
</evidence>
<feature type="domain" description="Cyclin-like" evidence="6">
    <location>
        <begin position="83"/>
        <end position="167"/>
    </location>
</feature>
<dbReference type="SUPFAM" id="SSF47954">
    <property type="entry name" value="Cyclin-like"/>
    <property type="match status" value="2"/>
</dbReference>
<protein>
    <submittedName>
        <fullName evidence="8">G1/S-specific cyclin-D2-like</fullName>
    </submittedName>
</protein>
<feature type="region of interest" description="Disordered" evidence="5">
    <location>
        <begin position="1"/>
        <end position="24"/>
    </location>
</feature>
<evidence type="ECO:0000256" key="2">
    <source>
        <dbReference type="ARBA" id="ARBA00023127"/>
    </source>
</evidence>
<evidence type="ECO:0000256" key="3">
    <source>
        <dbReference type="ARBA" id="ARBA00023306"/>
    </source>
</evidence>
<evidence type="ECO:0000256" key="1">
    <source>
        <dbReference type="ARBA" id="ARBA00022618"/>
    </source>
</evidence>
<dbReference type="InterPro" id="IPR039361">
    <property type="entry name" value="Cyclin"/>
</dbReference>
<reference evidence="9" key="1">
    <citation type="submission" date="2017-11" db="EMBL/GenBank/DDBJ databases">
        <title>The sensing device of the deep-sea amphipod.</title>
        <authorList>
            <person name="Kobayashi H."/>
            <person name="Nagahama T."/>
            <person name="Arai W."/>
            <person name="Sasagawa Y."/>
            <person name="Umeda M."/>
            <person name="Hayashi T."/>
            <person name="Nikaido I."/>
            <person name="Watanabe H."/>
            <person name="Oguri K."/>
            <person name="Kitazato H."/>
            <person name="Fujioka K."/>
            <person name="Kido Y."/>
            <person name="Takami H."/>
        </authorList>
    </citation>
    <scope>NUCLEOTIDE SEQUENCE</scope>
    <source>
        <tissue evidence="9">Whole body</tissue>
    </source>
</reference>
<dbReference type="GO" id="GO:0051301">
    <property type="term" value="P:cell division"/>
    <property type="evidence" value="ECO:0007669"/>
    <property type="project" value="UniProtKB-KW"/>
</dbReference>
<dbReference type="EMBL" id="IACT01005944">
    <property type="protein sequence ID" value="LAC25087.1"/>
    <property type="molecule type" value="mRNA"/>
</dbReference>
<evidence type="ECO:0000313" key="9">
    <source>
        <dbReference type="EMBL" id="LAC25087.1"/>
    </source>
</evidence>
<name>A0A2P2IA77_9CRUS</name>
<reference evidence="8" key="2">
    <citation type="journal article" date="2018" name="Biosci. Biotechnol. Biochem.">
        <title>Polysaccharide hydrolase of the hadal zone amphipods Hirondellea gigas.</title>
        <authorList>
            <person name="Kobayashi H."/>
            <person name="Nagahama T."/>
            <person name="Arai W."/>
            <person name="Sasagawa Y."/>
            <person name="Umeda M."/>
            <person name="Hayashi T."/>
            <person name="Nikaido I."/>
            <person name="Watanabe H."/>
            <person name="Oguri K."/>
            <person name="Kitazato H."/>
            <person name="Fujioka K."/>
            <person name="Kido Y."/>
            <person name="Takami H."/>
        </authorList>
    </citation>
    <scope>NUCLEOTIDE SEQUENCE</scope>
    <source>
        <tissue evidence="8">Whole body</tissue>
    </source>
</reference>
<dbReference type="EMBL" id="IACF01005343">
    <property type="protein sequence ID" value="LAB70929.1"/>
    <property type="molecule type" value="mRNA"/>
</dbReference>
<dbReference type="AlphaFoldDB" id="A0A2P2IA77"/>
<dbReference type="PROSITE" id="PS00292">
    <property type="entry name" value="CYCLINS"/>
    <property type="match status" value="1"/>
</dbReference>
<sequence length="318" mass="35862">MDELLCTESTSSINTPSNNGETPYTNTCSSSFSTDSIYDKHIYENPKVLETLLASQMKNLPSNEYLKPNRSNVTTHIRNVLVHWMLDLCDDRNCEDQVFIVAVNLLDRFLSSMTILRSQLQLAACVCLLIASKIRQTHFLDVQTLSYFTEDSITHLELKQWEVLVLAKLGWDMTPVTSFDFIEPLLSLFAALPNRERVRKHALAYIAYVATDFEFVSRLPSHIAAAAIVVALEGLGIYIPFSMERLVAAVNSTISEIQPTKSLIEMSVYNYMQSMNAVNHNNNEISDNHFLGENKFAMDSTSKINGKVTPTDVTDIQF</sequence>
<keyword evidence="2 4" id="KW-0195">Cyclin</keyword>
<dbReference type="InterPro" id="IPR004367">
    <property type="entry name" value="Cyclin_C-dom"/>
</dbReference>
<dbReference type="Pfam" id="PF00134">
    <property type="entry name" value="Cyclin_N"/>
    <property type="match status" value="1"/>
</dbReference>
<evidence type="ECO:0000256" key="5">
    <source>
        <dbReference type="SAM" id="MobiDB-lite"/>
    </source>
</evidence>
<comment type="similarity">
    <text evidence="4">Belongs to the cyclin family.</text>
</comment>
<dbReference type="InterPro" id="IPR013763">
    <property type="entry name" value="Cyclin-like_dom"/>
</dbReference>
<dbReference type="SMART" id="SM00385">
    <property type="entry name" value="CYCLIN"/>
    <property type="match status" value="2"/>
</dbReference>
<dbReference type="Pfam" id="PF02984">
    <property type="entry name" value="Cyclin_C"/>
    <property type="match status" value="1"/>
</dbReference>
<dbReference type="GO" id="GO:0000278">
    <property type="term" value="P:mitotic cell cycle"/>
    <property type="evidence" value="ECO:0007669"/>
    <property type="project" value="UniProtKB-ARBA"/>
</dbReference>
<feature type="compositionally biased region" description="Polar residues" evidence="5">
    <location>
        <begin position="7"/>
        <end position="24"/>
    </location>
</feature>
<feature type="domain" description="Cyclin-like" evidence="6">
    <location>
        <begin position="180"/>
        <end position="266"/>
    </location>
</feature>
<proteinExistence type="evidence at transcript level"/>